<reference evidence="2" key="1">
    <citation type="submission" date="2021-03" db="EMBL/GenBank/DDBJ databases">
        <title>Evolutionary innovations through gain and loss of genes in the ectomycorrhizal Boletales.</title>
        <authorList>
            <person name="Wu G."/>
            <person name="Miyauchi S."/>
            <person name="Morin E."/>
            <person name="Yang Z.-L."/>
            <person name="Xu J."/>
            <person name="Martin F.M."/>
        </authorList>
    </citation>
    <scope>NUCLEOTIDE SEQUENCE</scope>
    <source>
        <strain evidence="2">BR01</strain>
    </source>
</reference>
<dbReference type="OrthoDB" id="3269353at2759"/>
<keyword evidence="3" id="KW-1185">Reference proteome</keyword>
<evidence type="ECO:0000313" key="3">
    <source>
        <dbReference type="Proteomes" id="UP000683000"/>
    </source>
</evidence>
<feature type="compositionally biased region" description="Polar residues" evidence="1">
    <location>
        <begin position="257"/>
        <end position="283"/>
    </location>
</feature>
<name>A0A8I2YXE0_9AGAM</name>
<evidence type="ECO:0000256" key="1">
    <source>
        <dbReference type="SAM" id="MobiDB-lite"/>
    </source>
</evidence>
<feature type="region of interest" description="Disordered" evidence="1">
    <location>
        <begin position="347"/>
        <end position="391"/>
    </location>
</feature>
<evidence type="ECO:0000313" key="2">
    <source>
        <dbReference type="EMBL" id="KAG6378947.1"/>
    </source>
</evidence>
<sequence length="516" mass="57418">MSAFTGHPHPYYTGFRDFQFIPLDHDFDMASPTGERARYTSYQKSGSRNRGYSRSPRNLVVVIPPPCFPLKQGQLGNILSKGPQHRLSHGILMPLFPSMFGQLTAIVREYNFPSTLGLCLYLHINEGGVTMTPRISEDSWQYLFGHLFDGHPTPGGQLPIGGSIEFDIDLNKARWFDAWVSGNLRDSYPVSLDTHWQGEFQTINVDKPPVEDRWNASGSRTPVAGSRPEPRRHLPKKLSLVDRLEQQHGVHAPLTFQDYSNHPDSTPTHGTFASSPILQSSSPRVARSDLERRVNSWRTTTEFSIVENYQPASDVKISMDVTTMERHGEQEVDIDEFLWSITSVGPHSSATESPIVSSRPSSVHPDHRANETVPLSSTTKTSWGPADDERHSGRFSVAQLPSPGLEERVVEDVMVSTPSAVSGDSLPIARNQETETLTNPNVYLGLDTLESLQPQYPCIRIHPVVYPFVEPYPIPDSLHIPGTLDDAQYESAKASLASLEVINRSIGLVVAAEDMF</sequence>
<accession>A0A8I2YXE0</accession>
<feature type="region of interest" description="Disordered" evidence="1">
    <location>
        <begin position="207"/>
        <end position="234"/>
    </location>
</feature>
<feature type="compositionally biased region" description="Polar residues" evidence="1">
    <location>
        <begin position="347"/>
        <end position="361"/>
    </location>
</feature>
<dbReference type="Proteomes" id="UP000683000">
    <property type="component" value="Unassembled WGS sequence"/>
</dbReference>
<gene>
    <name evidence="2" type="ORF">JVT61DRAFT_13233</name>
</gene>
<protein>
    <submittedName>
        <fullName evidence="2">Uncharacterized protein</fullName>
    </submittedName>
</protein>
<organism evidence="2 3">
    <name type="scientific">Boletus reticuloceps</name>
    <dbReference type="NCBI Taxonomy" id="495285"/>
    <lineage>
        <taxon>Eukaryota</taxon>
        <taxon>Fungi</taxon>
        <taxon>Dikarya</taxon>
        <taxon>Basidiomycota</taxon>
        <taxon>Agaricomycotina</taxon>
        <taxon>Agaricomycetes</taxon>
        <taxon>Agaricomycetidae</taxon>
        <taxon>Boletales</taxon>
        <taxon>Boletineae</taxon>
        <taxon>Boletaceae</taxon>
        <taxon>Boletoideae</taxon>
        <taxon>Boletus</taxon>
    </lineage>
</organism>
<feature type="region of interest" description="Disordered" evidence="1">
    <location>
        <begin position="254"/>
        <end position="286"/>
    </location>
</feature>
<dbReference type="EMBL" id="JAGFBS010000006">
    <property type="protein sequence ID" value="KAG6378947.1"/>
    <property type="molecule type" value="Genomic_DNA"/>
</dbReference>
<dbReference type="AlphaFoldDB" id="A0A8I2YXE0"/>
<feature type="compositionally biased region" description="Polar residues" evidence="1">
    <location>
        <begin position="373"/>
        <end position="382"/>
    </location>
</feature>
<proteinExistence type="predicted"/>
<comment type="caution">
    <text evidence="2">The sequence shown here is derived from an EMBL/GenBank/DDBJ whole genome shotgun (WGS) entry which is preliminary data.</text>
</comment>